<feature type="domain" description="Glycosyltransferase 2-like" evidence="4">
    <location>
        <begin position="66"/>
        <end position="193"/>
    </location>
</feature>
<accession>A0ABW0NC21</accession>
<sequence length="273" mass="30606">MPPVPVIIPYFRAPEKLSKCVAALEAQVGATCDVFVRDNSDDNILFTAAVNEGMRKYCFRPDVDFVLVLNQDAYLDPDCLRRLLDFMQGNPECGIACPLQVGAGEGGARTVTWGGSRQAFPLGVHECDELRNYTSPRETFWANGACMLIRTELVKEIGVFDRNMRFICSDADYSFTARSRGWKVFIVPGALVEHGLAASATATNRDLSIVKARDILYFGRKWLTGDLYKGLSFEGKELTRIGVRMQVEKFQKYLDVLEGRAGSVRDYFKLRQS</sequence>
<dbReference type="Pfam" id="PF13632">
    <property type="entry name" value="Glyco_trans_2_3"/>
    <property type="match status" value="1"/>
</dbReference>
<organism evidence="5 6">
    <name type="scientific">Caenimonas terrae</name>
    <dbReference type="NCBI Taxonomy" id="696074"/>
    <lineage>
        <taxon>Bacteria</taxon>
        <taxon>Pseudomonadati</taxon>
        <taxon>Pseudomonadota</taxon>
        <taxon>Betaproteobacteria</taxon>
        <taxon>Burkholderiales</taxon>
        <taxon>Comamonadaceae</taxon>
        <taxon>Caenimonas</taxon>
    </lineage>
</organism>
<dbReference type="EMBL" id="JBHSMF010000006">
    <property type="protein sequence ID" value="MFC5498215.1"/>
    <property type="molecule type" value="Genomic_DNA"/>
</dbReference>
<dbReference type="Proteomes" id="UP001596037">
    <property type="component" value="Unassembled WGS sequence"/>
</dbReference>
<dbReference type="SUPFAM" id="SSF53448">
    <property type="entry name" value="Nucleotide-diphospho-sugar transferases"/>
    <property type="match status" value="1"/>
</dbReference>
<dbReference type="PANTHER" id="PTHR43179">
    <property type="entry name" value="RHAMNOSYLTRANSFERASE WBBL"/>
    <property type="match status" value="1"/>
</dbReference>
<keyword evidence="6" id="KW-1185">Reference proteome</keyword>
<dbReference type="InterPro" id="IPR029044">
    <property type="entry name" value="Nucleotide-diphossugar_trans"/>
</dbReference>
<gene>
    <name evidence="5" type="ORF">ACFPOE_11785</name>
</gene>
<evidence type="ECO:0000256" key="2">
    <source>
        <dbReference type="ARBA" id="ARBA00022676"/>
    </source>
</evidence>
<proteinExistence type="inferred from homology"/>
<dbReference type="Gene3D" id="3.90.550.10">
    <property type="entry name" value="Spore Coat Polysaccharide Biosynthesis Protein SpsA, Chain A"/>
    <property type="match status" value="1"/>
</dbReference>
<keyword evidence="3" id="KW-0808">Transferase</keyword>
<evidence type="ECO:0000313" key="5">
    <source>
        <dbReference type="EMBL" id="MFC5498215.1"/>
    </source>
</evidence>
<protein>
    <submittedName>
        <fullName evidence="5">Glycosyltransferase family 2 protein</fullName>
    </submittedName>
</protein>
<evidence type="ECO:0000256" key="3">
    <source>
        <dbReference type="ARBA" id="ARBA00022679"/>
    </source>
</evidence>
<name>A0ABW0NC21_9BURK</name>
<evidence type="ECO:0000313" key="6">
    <source>
        <dbReference type="Proteomes" id="UP001596037"/>
    </source>
</evidence>
<comment type="caution">
    <text evidence="5">The sequence shown here is derived from an EMBL/GenBank/DDBJ whole genome shotgun (WGS) entry which is preliminary data.</text>
</comment>
<reference evidence="6" key="1">
    <citation type="journal article" date="2019" name="Int. J. Syst. Evol. Microbiol.">
        <title>The Global Catalogue of Microorganisms (GCM) 10K type strain sequencing project: providing services to taxonomists for standard genome sequencing and annotation.</title>
        <authorList>
            <consortium name="The Broad Institute Genomics Platform"/>
            <consortium name="The Broad Institute Genome Sequencing Center for Infectious Disease"/>
            <person name="Wu L."/>
            <person name="Ma J."/>
        </authorList>
    </citation>
    <scope>NUCLEOTIDE SEQUENCE [LARGE SCALE GENOMIC DNA]</scope>
    <source>
        <strain evidence="6">CCUG 57401</strain>
    </source>
</reference>
<dbReference type="InterPro" id="IPR001173">
    <property type="entry name" value="Glyco_trans_2-like"/>
</dbReference>
<keyword evidence="2" id="KW-0328">Glycosyltransferase</keyword>
<evidence type="ECO:0000259" key="4">
    <source>
        <dbReference type="Pfam" id="PF13632"/>
    </source>
</evidence>
<dbReference type="PANTHER" id="PTHR43179:SF12">
    <property type="entry name" value="GALACTOFURANOSYLTRANSFERASE GLFT2"/>
    <property type="match status" value="1"/>
</dbReference>
<evidence type="ECO:0000256" key="1">
    <source>
        <dbReference type="ARBA" id="ARBA00006739"/>
    </source>
</evidence>
<comment type="similarity">
    <text evidence="1">Belongs to the glycosyltransferase 2 family.</text>
</comment>
<dbReference type="RefSeq" id="WP_376850274.1">
    <property type="nucleotide sequence ID" value="NZ_JBHSMF010000006.1"/>
</dbReference>